<reference evidence="2 3" key="1">
    <citation type="submission" date="2020-08" db="EMBL/GenBank/DDBJ databases">
        <title>Genome sequence of Rhizobiales bacterium strain IZ6.</title>
        <authorList>
            <person name="Nakai R."/>
            <person name="Naganuma T."/>
        </authorList>
    </citation>
    <scope>NUCLEOTIDE SEQUENCE [LARGE SCALE GENOMIC DNA]</scope>
    <source>
        <strain evidence="2 3">IZ6</strain>
    </source>
</reference>
<proteinExistence type="predicted"/>
<dbReference type="Gene3D" id="1.20.120.450">
    <property type="entry name" value="dinb family like domain"/>
    <property type="match status" value="1"/>
</dbReference>
<sequence length="256" mass="29113">MSLAANETRPDISVYWKPGCSSCLKTKEYVEELGLEFESVNVLEDEAGFQEVLNSGLRSIPAVRLKDRYVYSQNLNDVANLLGVARRKAALTPAQLLERWDTILEKVPQLLEKFSEEELAKDVIPNRKRSVKDLFVHIGQIAHAFVEQLENGLIEIKPVHAFVDPSIVTKADIQAHLAARNAEWKAWRRRGENKIPAELETYYGKQPSIQVIERGTWHCTQHARQLDIISVGRFGSEFTIAPELYEGLPLPKRIWA</sequence>
<dbReference type="SUPFAM" id="SSF52833">
    <property type="entry name" value="Thioredoxin-like"/>
    <property type="match status" value="1"/>
</dbReference>
<evidence type="ECO:0000313" key="3">
    <source>
        <dbReference type="Proteomes" id="UP000515317"/>
    </source>
</evidence>
<accession>A0A6S6QR44</accession>
<dbReference type="EMBL" id="AP023361">
    <property type="protein sequence ID" value="BCJ90437.1"/>
    <property type="molecule type" value="Genomic_DNA"/>
</dbReference>
<keyword evidence="3" id="KW-1185">Reference proteome</keyword>
<name>A0A6S6QR44_9HYPH</name>
<dbReference type="SUPFAM" id="SSF109854">
    <property type="entry name" value="DinB/YfiT-like putative metalloenzymes"/>
    <property type="match status" value="1"/>
</dbReference>
<dbReference type="AlphaFoldDB" id="A0A6S6QR44"/>
<dbReference type="Pfam" id="PF00462">
    <property type="entry name" value="Glutaredoxin"/>
    <property type="match status" value="1"/>
</dbReference>
<gene>
    <name evidence="2" type="ORF">IZ6_11720</name>
</gene>
<dbReference type="InterPro" id="IPR002109">
    <property type="entry name" value="Glutaredoxin"/>
</dbReference>
<protein>
    <recommendedName>
        <fullName evidence="1">Glutaredoxin domain-containing protein</fullName>
    </recommendedName>
</protein>
<dbReference type="PROSITE" id="PS51354">
    <property type="entry name" value="GLUTAREDOXIN_2"/>
    <property type="match status" value="1"/>
</dbReference>
<dbReference type="CDD" id="cd02976">
    <property type="entry name" value="NrdH"/>
    <property type="match status" value="1"/>
</dbReference>
<dbReference type="KEGG" id="tso:IZ6_11720"/>
<evidence type="ECO:0000313" key="2">
    <source>
        <dbReference type="EMBL" id="BCJ90437.1"/>
    </source>
</evidence>
<evidence type="ECO:0000259" key="1">
    <source>
        <dbReference type="Pfam" id="PF00462"/>
    </source>
</evidence>
<dbReference type="Proteomes" id="UP000515317">
    <property type="component" value="Chromosome"/>
</dbReference>
<feature type="domain" description="Glutaredoxin" evidence="1">
    <location>
        <begin position="12"/>
        <end position="70"/>
    </location>
</feature>
<dbReference type="Gene3D" id="3.40.30.10">
    <property type="entry name" value="Glutaredoxin"/>
    <property type="match status" value="1"/>
</dbReference>
<organism evidence="2 3">
    <name type="scientific">Terrihabitans soli</name>
    <dbReference type="NCBI Taxonomy" id="708113"/>
    <lineage>
        <taxon>Bacteria</taxon>
        <taxon>Pseudomonadati</taxon>
        <taxon>Pseudomonadota</taxon>
        <taxon>Alphaproteobacteria</taxon>
        <taxon>Hyphomicrobiales</taxon>
        <taxon>Terrihabitans</taxon>
    </lineage>
</organism>
<dbReference type="InterPro" id="IPR036249">
    <property type="entry name" value="Thioredoxin-like_sf"/>
</dbReference>
<dbReference type="InterPro" id="IPR034660">
    <property type="entry name" value="DinB/YfiT-like"/>
</dbReference>
<dbReference type="RefSeq" id="WP_222877064.1">
    <property type="nucleotide sequence ID" value="NZ_AP023361.1"/>
</dbReference>